<dbReference type="NCBIfam" id="TIGR04514">
    <property type="entry name" value="GWxTD_dom"/>
    <property type="match status" value="1"/>
</dbReference>
<dbReference type="Proteomes" id="UP000199513">
    <property type="component" value="Unassembled WGS sequence"/>
</dbReference>
<dbReference type="RefSeq" id="WP_091538136.1">
    <property type="nucleotide sequence ID" value="NZ_FONY01000001.1"/>
</dbReference>
<dbReference type="PROSITE" id="PS51257">
    <property type="entry name" value="PROKAR_LIPOPROTEIN"/>
    <property type="match status" value="1"/>
</dbReference>
<reference evidence="3 4" key="1">
    <citation type="submission" date="2016-10" db="EMBL/GenBank/DDBJ databases">
        <authorList>
            <person name="de Groot N.N."/>
        </authorList>
    </citation>
    <scope>NUCLEOTIDE SEQUENCE [LARGE SCALE GENOMIC DNA]</scope>
    <source>
        <strain>GEY</strain>
        <strain evidence="4">DSM 9560</strain>
    </source>
</reference>
<dbReference type="AlphaFoldDB" id="A0A1I2A5N5"/>
<dbReference type="EMBL" id="FONY01000001">
    <property type="protein sequence ID" value="SFE38203.1"/>
    <property type="molecule type" value="Genomic_DNA"/>
</dbReference>
<protein>
    <submittedName>
        <fullName evidence="3">GWxTD domain-containing protein</fullName>
    </submittedName>
</protein>
<evidence type="ECO:0000256" key="1">
    <source>
        <dbReference type="SAM" id="SignalP"/>
    </source>
</evidence>
<keyword evidence="1" id="KW-0732">Signal</keyword>
<dbReference type="Pfam" id="PF20094">
    <property type="entry name" value="GWxTD_dom"/>
    <property type="match status" value="1"/>
</dbReference>
<feature type="chain" id="PRO_5011629662" evidence="1">
    <location>
        <begin position="30"/>
        <end position="402"/>
    </location>
</feature>
<gene>
    <name evidence="3" type="ORF">SAMN04488541_10013</name>
</gene>
<feature type="signal peptide" evidence="1">
    <location>
        <begin position="1"/>
        <end position="29"/>
    </location>
</feature>
<dbReference type="InterPro" id="IPR030959">
    <property type="entry name" value="GWxTD_dom"/>
</dbReference>
<evidence type="ECO:0000313" key="3">
    <source>
        <dbReference type="EMBL" id="SFE38203.1"/>
    </source>
</evidence>
<organism evidence="3 4">
    <name type="scientific">Thermoflexibacter ruber</name>
    <dbReference type="NCBI Taxonomy" id="1003"/>
    <lineage>
        <taxon>Bacteria</taxon>
        <taxon>Pseudomonadati</taxon>
        <taxon>Bacteroidota</taxon>
        <taxon>Cytophagia</taxon>
        <taxon>Cytophagales</taxon>
        <taxon>Thermoflexibacteraceae</taxon>
        <taxon>Thermoflexibacter</taxon>
    </lineage>
</organism>
<dbReference type="OrthoDB" id="9814412at2"/>
<evidence type="ECO:0000259" key="2">
    <source>
        <dbReference type="Pfam" id="PF20094"/>
    </source>
</evidence>
<proteinExistence type="predicted"/>
<name>A0A1I2A5N5_9BACT</name>
<feature type="domain" description="GWxTD" evidence="2">
    <location>
        <begin position="227"/>
        <end position="396"/>
    </location>
</feature>
<evidence type="ECO:0000313" key="4">
    <source>
        <dbReference type="Proteomes" id="UP000199513"/>
    </source>
</evidence>
<accession>A0A1I2A5N5</accession>
<keyword evidence="4" id="KW-1185">Reference proteome</keyword>
<sequence length="402" mass="45915">MKIRKHFYFLVYFALSLLGYGCVSTSPTATNTPQGRMGINCNAKVVNKGTLLEIFLELDIERLYQAATLQGIKLSYLIKPTFESSQVLKSDSIPTDNQFVQKRGNSFYLSFGIIKPQVMPSVMILRVQDLEANQLLIKEIGLGKADNPLPFVLSKTQGQVFDNFVSNQDTLRFEGADVPVYVYRIKQNFLPALPPMQLNNLNVNPKVSVDSFFTIPTNENFVLKSKGLYFAQADTTSNKGLGFNVMDASYPKFTKIEDLIASLVYISTQEEINQLNRTTNKKSALDQYWLQLGGNEENAKRMIRLYYQRVEYANRAFTTYKEGWKTDMGMIYIAFGAPQITTKGNQQLWTYQLNNGNVKVTFAFVQKSNQFSEKHYELIRKSEYGAIWYETIEKWRLGLVAN</sequence>
<dbReference type="STRING" id="1003.SAMN04488541_10013"/>